<feature type="region of interest" description="Disordered" evidence="9">
    <location>
        <begin position="1861"/>
        <end position="1904"/>
    </location>
</feature>
<evidence type="ECO:0000256" key="9">
    <source>
        <dbReference type="SAM" id="MobiDB-lite"/>
    </source>
</evidence>
<protein>
    <submittedName>
        <fullName evidence="11">Centrosomal protein of 290 kDa</fullName>
    </submittedName>
</protein>
<evidence type="ECO:0000256" key="4">
    <source>
        <dbReference type="ARBA" id="ARBA00022794"/>
    </source>
</evidence>
<evidence type="ECO:0000313" key="11">
    <source>
        <dbReference type="EMBL" id="CAB3229962.1"/>
    </source>
</evidence>
<evidence type="ECO:0000256" key="8">
    <source>
        <dbReference type="SAM" id="Coils"/>
    </source>
</evidence>
<keyword evidence="5 8" id="KW-0175">Coiled coil</keyword>
<evidence type="ECO:0000256" key="7">
    <source>
        <dbReference type="ARBA" id="ARBA00023273"/>
    </source>
</evidence>
<dbReference type="GO" id="GO:0097711">
    <property type="term" value="P:ciliary basal body-plasma membrane docking"/>
    <property type="evidence" value="ECO:0007669"/>
    <property type="project" value="TreeGrafter"/>
</dbReference>
<feature type="compositionally biased region" description="Basic and acidic residues" evidence="9">
    <location>
        <begin position="1861"/>
        <end position="1871"/>
    </location>
</feature>
<dbReference type="PANTHER" id="PTHR18879:SF20">
    <property type="entry name" value="CENTROSOMAL PROTEIN OF 290 KDA"/>
    <property type="match status" value="1"/>
</dbReference>
<feature type="coiled-coil region" evidence="8">
    <location>
        <begin position="454"/>
        <end position="551"/>
    </location>
</feature>
<dbReference type="PANTHER" id="PTHR18879">
    <property type="entry name" value="CENTROSOMAL PROTEIN OF 290 KDA"/>
    <property type="match status" value="1"/>
</dbReference>
<feature type="region of interest" description="Disordered" evidence="9">
    <location>
        <begin position="130"/>
        <end position="162"/>
    </location>
</feature>
<feature type="coiled-coil region" evidence="8">
    <location>
        <begin position="1513"/>
        <end position="1557"/>
    </location>
</feature>
<feature type="coiled-coil region" evidence="8">
    <location>
        <begin position="1765"/>
        <end position="1841"/>
    </location>
</feature>
<evidence type="ECO:0000256" key="5">
    <source>
        <dbReference type="ARBA" id="ARBA00023054"/>
    </source>
</evidence>
<feature type="coiled-coil region" evidence="8">
    <location>
        <begin position="1358"/>
        <end position="1385"/>
    </location>
</feature>
<dbReference type="GO" id="GO:1905515">
    <property type="term" value="P:non-motile cilium assembly"/>
    <property type="evidence" value="ECO:0007669"/>
    <property type="project" value="TreeGrafter"/>
</dbReference>
<feature type="coiled-coil region" evidence="8">
    <location>
        <begin position="340"/>
        <end position="420"/>
    </location>
</feature>
<gene>
    <name evidence="11" type="primary">Cep290-001</name>
</gene>
<dbReference type="GO" id="GO:1905349">
    <property type="term" value="P:ciliary transition zone assembly"/>
    <property type="evidence" value="ECO:0007669"/>
    <property type="project" value="TreeGrafter"/>
</dbReference>
<feature type="compositionally biased region" description="Basic and acidic residues" evidence="9">
    <location>
        <begin position="138"/>
        <end position="162"/>
    </location>
</feature>
<dbReference type="GO" id="GO:0035869">
    <property type="term" value="C:ciliary transition zone"/>
    <property type="evidence" value="ECO:0007669"/>
    <property type="project" value="TreeGrafter"/>
</dbReference>
<feature type="region of interest" description="Disordered" evidence="9">
    <location>
        <begin position="2159"/>
        <end position="2179"/>
    </location>
</feature>
<feature type="coiled-coil region" evidence="8">
    <location>
        <begin position="2446"/>
        <end position="2480"/>
    </location>
</feature>
<evidence type="ECO:0000259" key="10">
    <source>
        <dbReference type="Pfam" id="PF16574"/>
    </source>
</evidence>
<feature type="region of interest" description="Disordered" evidence="9">
    <location>
        <begin position="1996"/>
        <end position="2020"/>
    </location>
</feature>
<dbReference type="Gene3D" id="1.10.287.1490">
    <property type="match status" value="1"/>
</dbReference>
<comment type="subcellular location">
    <subcellularLocation>
        <location evidence="1">Cytoplasm</location>
        <location evidence="1">Cytoskeleton</location>
        <location evidence="1">Cilium basal body</location>
    </subcellularLocation>
    <subcellularLocation>
        <location evidence="2">Cytoplasm</location>
        <location evidence="2">Cytoskeleton</location>
        <location evidence="2">Microtubule organizing center</location>
        <location evidence="2">Centrosome</location>
    </subcellularLocation>
</comment>
<organism evidence="11">
    <name type="scientific">Phallusia mammillata</name>
    <dbReference type="NCBI Taxonomy" id="59560"/>
    <lineage>
        <taxon>Eukaryota</taxon>
        <taxon>Metazoa</taxon>
        <taxon>Chordata</taxon>
        <taxon>Tunicata</taxon>
        <taxon>Ascidiacea</taxon>
        <taxon>Phlebobranchia</taxon>
        <taxon>Ascidiidae</taxon>
        <taxon>Phallusia</taxon>
    </lineage>
</organism>
<dbReference type="Pfam" id="PF16574">
    <property type="entry name" value="CEP209_CC5"/>
    <property type="match status" value="1"/>
</dbReference>
<dbReference type="GO" id="GO:0034451">
    <property type="term" value="C:centriolar satellite"/>
    <property type="evidence" value="ECO:0007669"/>
    <property type="project" value="TreeGrafter"/>
</dbReference>
<proteinExistence type="evidence at transcript level"/>
<keyword evidence="7" id="KW-0966">Cell projection</keyword>
<keyword evidence="6" id="KW-0206">Cytoskeleton</keyword>
<feature type="coiled-coil region" evidence="8">
    <location>
        <begin position="694"/>
        <end position="742"/>
    </location>
</feature>
<sequence length="2524" mass="293098">MAPDVNWEIIGSIAKGGPKTNDEEHMEQVADELKGLNENDFKDDNEKLLLLVQSAKKILDYREASVEEILQEQADQLEDKEVEIRHLQKELDDERKFGGGNVPQDAEYYRAENRRLMASMEQLHEEVNSLKQEMSDTTAERDKMEQEMDKEQKLSKDLRRENKDLRQELRDYREALDNQQQMKHSTKGLEDSEMRDKLNEKNRQISDLITQITQLEELNRELDEANRNLRLEMESGQEDMEKMVDEYEKMKKVVGVSDHFTDDLHRQNAQLKIQVDDLRDKLAAKDEEEESIANAVSEKVEMWSKRLQERDQENAEQVRTISVLREKIAAASLDRDRVNVERLTKKVEDRDEQIKVLQEGLNQAINDLEEQTAIVQDLRKDKGTNREIIGYKSQIKELQAKVQQNELATQEAEKHRATAEDEAQTNDSKLTEALKRISQLESGQYGLTDAVNEIKDCNDQIRKRELKIQELTKHINQVEEKLNDLLEENEEYRDRLGVAPRDMEDIAQLGKSRALRQQQYRAENQILLKEIEKLEDERLELKQEVRAQAQSYTQKAMGEGLHPDDFETINDLIDELKRKRKLGINKEKKTASAKRSDTRQFVEIDKLSREAELIEKKLSNAQIENVQLKEESKTVIKENEQLRLAMKDILDELKKSQHAPQPADVVRIPSLERLLHAMEAKQHNDGSSYLKGQVDQLTGRNDELRSELKHVREQNTTFISKNELLQREVAQLQSEVEVLKKLAQNGSGPVSNIAIPKKIDPTSEDVINALNEQLIQILEETSKKDGTVQELKEALENDRRQLDVLRHQTHLLYKEYSTAKESWAADKKTLGNEKRKLQGKIEDDSVKIKEYDRLLDALKSNPDDMKKKLAETSRKVSLLRVNEKTLIRRHRALESTEDLLTQQNTRLRNEISQMEKAVSERIGYLERYRAMATYKINALQKGMENSVPESELTLVNRRFDELTSKYRDLLQKENQFVARNVKAETLQEEIKIISEEAQVLRQELSLEKEKRHTLEENFRKVGSLGGNTGKGSIPKFEASSALQQVTVLEMKELNERQRAEHATRMYNKLKSSLDEMQDRNNELENKFAQLTKLNLAAQQTERELRDELAEVVPRSVSDADRKKLQKVDEELAKSKVKISQLQDMGDIAHNQLRSVQSQQQARDREIKSLREQVRTFQVQGDEKALIGELNHQILNLQASEADAQRRLDVTSKNVMKLQAHIIKLEKQIDDKEDAIYLTRTESNNRNRQLKKTIQSLRQQFSGALPIAQQEKFAKSMIRLHEDKALIQKELKRTRKEREKLEDKLAETEIKQQGLEELRKAIQDGRGADKLTEWSQRMDLLRLQDMKLQRQVVRQNEQIKYLENMNMQHERTVSSLEEDLVQMLKAQESHQVEWEMRETELERLLDQFQSRQHEVVRKARRLDDIAETIPDPSLPVERQLTDALESIKKQSRTIRDLQGQLKGIQLENDRLKDLRHNLQHDVTTRDRVITDLRLHMPTTASVSVPSANVETESKQQLKVAVETIETLKKRLSAKEESLNRHKQLLEEARRENETVSAAHERELLLMQRKIQGRTDAAFTRFKQDAVSAVSRNHSGAPTGVDLRHVNELEDMVKEQDAAMSALMDRIRAANADVTKQKRIIVEVRRNAEAEKKKTHDEHEYLVNALRMKLAKKHRRVEDLEKELKVISSELDRQKEANTRAPATSMKNLVARLKDQLREKEEQQKKLSHALTELRADLVNQAQENIRAASAEDLDAANVKHVVEKRTAQYKLQIEELKDSVAELQRSTKQAKRAEETLKTQLKKVLEESEKKEQTIRRLKMDKRSLEGDITQLRDKVKRLSRSRGPESVIKFEEERPIKLKAEEDTKQKKIEPVQEDDVVAVDAGSEHGSRSSSSSSRVPRASFRSSSVAELEKLNRLRSENSAMKEEIENLKEKLKHKAEEPTKSTVEVAKWDAKKQWQGKVDGLKLKLEEKNKQIQAHDKQVSQLRDTISRLEREKSRLKSLPIGPPIHAQGTEEETAPPNEQVVRKQLHEIEDLSHRLHQLGEENTRLRRMNVLPRDKVVAEMEAKNRGLEEKLEALQKEILTAGLRQQRDESLAEQFRERENHFQGRVLKLAADNTELHFDVEQIKRDVPMLKERIEHQQQYIELLRSEKREAELRLEKVKSQPQRKPSGTSGKSVTELEKTVALMKKLVERVQRENEQLKKAPGVVSNEIMDQLKSENQVLKNRINEMTQQIGGQLSMRYESKTQSVERLMRENERLRKEVDKRSAARDKIKDSKAGLQTERDSLVRELEEVKKKLVVAERKAPKVAGAGSRGYNSAVTSRMLESRLQKAEEEIKKKNSEIKFLQSEIKEKGAIEEELSKDNDRLREQVEILERFPPGAGNSDANTVRELQLCRLTVARLENERDEFRHELELLRKRSGSGKTTANTQDENEHEVQLRDQSEMIRLGTELKKMQQENTDLQTEVTRLTKELDNFDDDFFEEIEDLKYNYAESVKKNVMYEEHLRSISQQFGVSIDLPSSES</sequence>
<feature type="coiled-coil region" evidence="8">
    <location>
        <begin position="1207"/>
        <end position="1317"/>
    </location>
</feature>
<evidence type="ECO:0000256" key="1">
    <source>
        <dbReference type="ARBA" id="ARBA00004120"/>
    </source>
</evidence>
<feature type="coiled-coil region" evidence="8">
    <location>
        <begin position="1661"/>
        <end position="1735"/>
    </location>
</feature>
<feature type="domain" description="Centrosomal protein of 290kDa coiled-coil region" evidence="10">
    <location>
        <begin position="1275"/>
        <end position="1402"/>
    </location>
</feature>
<dbReference type="EMBL" id="LR783839">
    <property type="protein sequence ID" value="CAB3229962.1"/>
    <property type="molecule type" value="mRNA"/>
</dbReference>
<feature type="compositionally biased region" description="Low complexity" evidence="9">
    <location>
        <begin position="1889"/>
        <end position="1904"/>
    </location>
</feature>
<evidence type="ECO:0000256" key="3">
    <source>
        <dbReference type="ARBA" id="ARBA00022490"/>
    </source>
</evidence>
<feature type="compositionally biased region" description="Polar residues" evidence="9">
    <location>
        <begin position="2164"/>
        <end position="2177"/>
    </location>
</feature>
<accession>A0A6F9D8V9</accession>
<keyword evidence="4" id="KW-0970">Cilium biogenesis/degradation</keyword>
<evidence type="ECO:0000256" key="6">
    <source>
        <dbReference type="ARBA" id="ARBA00023212"/>
    </source>
</evidence>
<keyword evidence="3" id="KW-0963">Cytoplasm</keyword>
<feature type="coiled-coil region" evidence="8">
    <location>
        <begin position="890"/>
        <end position="917"/>
    </location>
</feature>
<feature type="coiled-coil region" evidence="8">
    <location>
        <begin position="1446"/>
        <end position="1480"/>
    </location>
</feature>
<evidence type="ECO:0000256" key="2">
    <source>
        <dbReference type="ARBA" id="ARBA00004300"/>
    </source>
</evidence>
<name>A0A6F9D8V9_9ASCI</name>
<dbReference type="InterPro" id="IPR032321">
    <property type="entry name" value="Cep209_CC5"/>
</dbReference>
<feature type="coiled-coil region" evidence="8">
    <location>
        <begin position="983"/>
        <end position="1017"/>
    </location>
</feature>
<reference evidence="11" key="1">
    <citation type="submission" date="2020-04" db="EMBL/GenBank/DDBJ databases">
        <authorList>
            <person name="Neveu A P."/>
        </authorList>
    </citation>
    <scope>NUCLEOTIDE SEQUENCE</scope>
    <source>
        <tissue evidence="11">Whole embryo</tissue>
    </source>
</reference>
<dbReference type="InterPro" id="IPR026201">
    <property type="entry name" value="Cep290"/>
</dbReference>
<feature type="coiled-coil region" evidence="8">
    <location>
        <begin position="1059"/>
        <end position="1144"/>
    </location>
</feature>
<feature type="coiled-coil region" evidence="8">
    <location>
        <begin position="604"/>
        <end position="659"/>
    </location>
</feature>